<comment type="caution">
    <text evidence="1">The sequence shown here is derived from an EMBL/GenBank/DDBJ whole genome shotgun (WGS) entry which is preliminary data.</text>
</comment>
<reference evidence="1" key="1">
    <citation type="journal article" date="2021" name="New Phytol.">
        <title>Evolutionary innovations through gain and loss of genes in the ectomycorrhizal Boletales.</title>
        <authorList>
            <person name="Wu G."/>
            <person name="Miyauchi S."/>
            <person name="Morin E."/>
            <person name="Kuo A."/>
            <person name="Drula E."/>
            <person name="Varga T."/>
            <person name="Kohler A."/>
            <person name="Feng B."/>
            <person name="Cao Y."/>
            <person name="Lipzen A."/>
            <person name="Daum C."/>
            <person name="Hundley H."/>
            <person name="Pangilinan J."/>
            <person name="Johnson J."/>
            <person name="Barry K."/>
            <person name="LaButti K."/>
            <person name="Ng V."/>
            <person name="Ahrendt S."/>
            <person name="Min B."/>
            <person name="Choi I.G."/>
            <person name="Park H."/>
            <person name="Plett J.M."/>
            <person name="Magnuson J."/>
            <person name="Spatafora J.W."/>
            <person name="Nagy L.G."/>
            <person name="Henrissat B."/>
            <person name="Grigoriev I.V."/>
            <person name="Yang Z.L."/>
            <person name="Xu J."/>
            <person name="Martin F.M."/>
        </authorList>
    </citation>
    <scope>NUCLEOTIDE SEQUENCE</scope>
    <source>
        <strain evidence="1">KUC20120723A-06</strain>
    </source>
</reference>
<name>A0ACB8AZM5_9AGAM</name>
<keyword evidence="2" id="KW-1185">Reference proteome</keyword>
<proteinExistence type="predicted"/>
<gene>
    <name evidence="1" type="ORF">BV22DRAFT_998425</name>
</gene>
<feature type="non-terminal residue" evidence="1">
    <location>
        <position position="1"/>
    </location>
</feature>
<organism evidence="1 2">
    <name type="scientific">Leucogyrophana mollusca</name>
    <dbReference type="NCBI Taxonomy" id="85980"/>
    <lineage>
        <taxon>Eukaryota</taxon>
        <taxon>Fungi</taxon>
        <taxon>Dikarya</taxon>
        <taxon>Basidiomycota</taxon>
        <taxon>Agaricomycotina</taxon>
        <taxon>Agaricomycetes</taxon>
        <taxon>Agaricomycetidae</taxon>
        <taxon>Boletales</taxon>
        <taxon>Boletales incertae sedis</taxon>
        <taxon>Leucogyrophana</taxon>
    </lineage>
</organism>
<dbReference type="EMBL" id="MU266742">
    <property type="protein sequence ID" value="KAH7918734.1"/>
    <property type="molecule type" value="Genomic_DNA"/>
</dbReference>
<accession>A0ACB8AZM5</accession>
<protein>
    <submittedName>
        <fullName evidence="1">Uncharacterized protein</fullName>
    </submittedName>
</protein>
<feature type="non-terminal residue" evidence="1">
    <location>
        <position position="215"/>
    </location>
</feature>
<dbReference type="Proteomes" id="UP000790709">
    <property type="component" value="Unassembled WGS sequence"/>
</dbReference>
<evidence type="ECO:0000313" key="2">
    <source>
        <dbReference type="Proteomes" id="UP000790709"/>
    </source>
</evidence>
<sequence>SVYNDGKGIQISLSFTPLPLPIRTGPKKRKNAKPVVENRVFYLHENVSLGELLDAFIEHTNTSTKALAYTIGNRTGVLSPYNFTIKYTIPRTAYKEVILERETDMTGIINEVTKQRSPSIKLFVVEQKKLVIGKRYSPSDFSESDTDADSGDNRWQNAGPTAEEIRQNELIASLVRRYTCEDKSCKFMTCWPAPPDATHVHLTPLHLNTWAAAMV</sequence>
<evidence type="ECO:0000313" key="1">
    <source>
        <dbReference type="EMBL" id="KAH7918734.1"/>
    </source>
</evidence>